<keyword evidence="1" id="KW-1133">Transmembrane helix</keyword>
<gene>
    <name evidence="2" type="ORF">ACFSW8_03925</name>
</gene>
<dbReference type="RefSeq" id="WP_377177499.1">
    <property type="nucleotide sequence ID" value="NZ_JBHUJB010000020.1"/>
</dbReference>
<accession>A0ABW4Z917</accession>
<reference evidence="3" key="1">
    <citation type="journal article" date="2019" name="Int. J. Syst. Evol. Microbiol.">
        <title>The Global Catalogue of Microorganisms (GCM) 10K type strain sequencing project: providing services to taxonomists for standard genome sequencing and annotation.</title>
        <authorList>
            <consortium name="The Broad Institute Genomics Platform"/>
            <consortium name="The Broad Institute Genome Sequencing Center for Infectious Disease"/>
            <person name="Wu L."/>
            <person name="Ma J."/>
        </authorList>
    </citation>
    <scope>NUCLEOTIDE SEQUENCE [LARGE SCALE GENOMIC DNA]</scope>
    <source>
        <strain evidence="3">CCUG 57942</strain>
    </source>
</reference>
<evidence type="ECO:0000256" key="1">
    <source>
        <dbReference type="SAM" id="Phobius"/>
    </source>
</evidence>
<sequence>MKFPNVRKPPTDPGNGMGLYEPSLRGSGVSGACRYENPLHEKIGKKVAKCCYALSYGYHLIVFPVMTGVVLTLDRAHFANLMMMYWLIGLIGGVILLGLGRLVSNHLTRKEEHLSYKALTVLFAGAVVQLLVIASIGYMVS</sequence>
<dbReference type="EMBL" id="JBHUJB010000020">
    <property type="protein sequence ID" value="MFD2158041.1"/>
    <property type="molecule type" value="Genomic_DNA"/>
</dbReference>
<evidence type="ECO:0000313" key="3">
    <source>
        <dbReference type="Proteomes" id="UP001597389"/>
    </source>
</evidence>
<feature type="transmembrane region" description="Helical" evidence="1">
    <location>
        <begin position="83"/>
        <end position="104"/>
    </location>
</feature>
<protein>
    <submittedName>
        <fullName evidence="2">Uncharacterized protein</fullName>
    </submittedName>
</protein>
<name>A0ABW4Z917_9BACT</name>
<feature type="transmembrane region" description="Helical" evidence="1">
    <location>
        <begin position="116"/>
        <end position="140"/>
    </location>
</feature>
<keyword evidence="3" id="KW-1185">Reference proteome</keyword>
<feature type="transmembrane region" description="Helical" evidence="1">
    <location>
        <begin position="50"/>
        <end position="71"/>
    </location>
</feature>
<dbReference type="Proteomes" id="UP001597389">
    <property type="component" value="Unassembled WGS sequence"/>
</dbReference>
<organism evidence="2 3">
    <name type="scientific">Rubritalea tangerina</name>
    <dbReference type="NCBI Taxonomy" id="430798"/>
    <lineage>
        <taxon>Bacteria</taxon>
        <taxon>Pseudomonadati</taxon>
        <taxon>Verrucomicrobiota</taxon>
        <taxon>Verrucomicrobiia</taxon>
        <taxon>Verrucomicrobiales</taxon>
        <taxon>Rubritaleaceae</taxon>
        <taxon>Rubritalea</taxon>
    </lineage>
</organism>
<proteinExistence type="predicted"/>
<evidence type="ECO:0000313" key="2">
    <source>
        <dbReference type="EMBL" id="MFD2158041.1"/>
    </source>
</evidence>
<comment type="caution">
    <text evidence="2">The sequence shown here is derived from an EMBL/GenBank/DDBJ whole genome shotgun (WGS) entry which is preliminary data.</text>
</comment>
<keyword evidence="1" id="KW-0812">Transmembrane</keyword>
<keyword evidence="1" id="KW-0472">Membrane</keyword>